<reference evidence="8 9" key="1">
    <citation type="submission" date="2020-04" db="EMBL/GenBank/DDBJ databases">
        <title>Chitinophaga sp. G-6-1-13 sp. nov., isolated from soil.</title>
        <authorList>
            <person name="Dahal R.H."/>
            <person name="Chaudhary D.K."/>
        </authorList>
    </citation>
    <scope>NUCLEOTIDE SEQUENCE [LARGE SCALE GENOMIC DNA]</scope>
    <source>
        <strain evidence="8 9">G-6-1-13</strain>
    </source>
</reference>
<dbReference type="Pfam" id="PF12698">
    <property type="entry name" value="ABC2_membrane_3"/>
    <property type="match status" value="1"/>
</dbReference>
<dbReference type="PANTHER" id="PTHR30294:SF38">
    <property type="entry name" value="TRANSPORT PERMEASE PROTEIN"/>
    <property type="match status" value="1"/>
</dbReference>
<dbReference type="GO" id="GO:0005886">
    <property type="term" value="C:plasma membrane"/>
    <property type="evidence" value="ECO:0007669"/>
    <property type="project" value="UniProtKB-SubCell"/>
</dbReference>
<keyword evidence="3 6" id="KW-0812">Transmembrane</keyword>
<evidence type="ECO:0000256" key="3">
    <source>
        <dbReference type="ARBA" id="ARBA00022692"/>
    </source>
</evidence>
<evidence type="ECO:0000256" key="4">
    <source>
        <dbReference type="ARBA" id="ARBA00022989"/>
    </source>
</evidence>
<feature type="transmembrane region" description="Helical" evidence="6">
    <location>
        <begin position="407"/>
        <end position="424"/>
    </location>
</feature>
<comment type="subcellular location">
    <subcellularLocation>
        <location evidence="1">Cell membrane</location>
        <topology evidence="1">Multi-pass membrane protein</topology>
    </subcellularLocation>
</comment>
<dbReference type="AlphaFoldDB" id="A0A848GJF2"/>
<dbReference type="EMBL" id="JABBGC010000001">
    <property type="protein sequence ID" value="NML37172.1"/>
    <property type="molecule type" value="Genomic_DNA"/>
</dbReference>
<sequence length="430" mass="47171">MLRLLATIRKEWQLLVRDKMGLTLLFVMPVVLITVMALIQDAPFKDYQDVKFDILTVDNDHGRLGKYIREGLASGGQFNIIDTLDGHPVTEQQARELVNNGHYKISIIVPAGSTAAIVSNANRIVNDITQRMGMSVSLPVKKGADSLNVVIYFDPAAKKAFKGAIHQALDNFLTQVETDMLLGRIQQQLRRKDTTATPNDTLPIRLQAVGLKEHATGTSKQLDVVSNSVQHNVPAWSIFAMFFIVIPIAGNMIREREDGSLLRMKLIPGSYLLILAGKMLFFVGICLLQFYLMMLVGIYAMPLLDLPKLVMGHDQGATLLVAGAIGLAATAYGILIGTLFKTPNQALNFGAISIVILSAIGGIWIPLEVMPANMQVIGHLSPLSWGLDAINDIYLRNGDIGYVWKNVLRLVLTGGVMLAVAGFVEKRRMN</sequence>
<evidence type="ECO:0000313" key="8">
    <source>
        <dbReference type="EMBL" id="NML37172.1"/>
    </source>
</evidence>
<dbReference type="GO" id="GO:0140359">
    <property type="term" value="F:ABC-type transporter activity"/>
    <property type="evidence" value="ECO:0007669"/>
    <property type="project" value="InterPro"/>
</dbReference>
<feature type="transmembrane region" description="Helical" evidence="6">
    <location>
        <begin position="347"/>
        <end position="367"/>
    </location>
</feature>
<evidence type="ECO:0000256" key="5">
    <source>
        <dbReference type="ARBA" id="ARBA00023136"/>
    </source>
</evidence>
<evidence type="ECO:0000256" key="6">
    <source>
        <dbReference type="SAM" id="Phobius"/>
    </source>
</evidence>
<feature type="transmembrane region" description="Helical" evidence="6">
    <location>
        <begin position="233"/>
        <end position="250"/>
    </location>
</feature>
<dbReference type="InterPro" id="IPR013525">
    <property type="entry name" value="ABC2_TM"/>
</dbReference>
<name>A0A848GJF2_9BACT</name>
<keyword evidence="2" id="KW-1003">Cell membrane</keyword>
<organism evidence="8 9">
    <name type="scientific">Chitinophaga fulva</name>
    <dbReference type="NCBI Taxonomy" id="2728842"/>
    <lineage>
        <taxon>Bacteria</taxon>
        <taxon>Pseudomonadati</taxon>
        <taxon>Bacteroidota</taxon>
        <taxon>Chitinophagia</taxon>
        <taxon>Chitinophagales</taxon>
        <taxon>Chitinophagaceae</taxon>
        <taxon>Chitinophaga</taxon>
    </lineage>
</organism>
<comment type="caution">
    <text evidence="8">The sequence shown here is derived from an EMBL/GenBank/DDBJ whole genome shotgun (WGS) entry which is preliminary data.</text>
</comment>
<evidence type="ECO:0000256" key="2">
    <source>
        <dbReference type="ARBA" id="ARBA00022475"/>
    </source>
</evidence>
<dbReference type="RefSeq" id="WP_169224245.1">
    <property type="nucleotide sequence ID" value="NZ_JABBGC010000001.1"/>
</dbReference>
<keyword evidence="5 6" id="KW-0472">Membrane</keyword>
<keyword evidence="9" id="KW-1185">Reference proteome</keyword>
<proteinExistence type="predicted"/>
<keyword evidence="4 6" id="KW-1133">Transmembrane helix</keyword>
<feature type="transmembrane region" description="Helical" evidence="6">
    <location>
        <begin position="319"/>
        <end position="340"/>
    </location>
</feature>
<feature type="transmembrane region" description="Helical" evidence="6">
    <location>
        <begin position="271"/>
        <end position="299"/>
    </location>
</feature>
<feature type="transmembrane region" description="Helical" evidence="6">
    <location>
        <begin position="21"/>
        <end position="39"/>
    </location>
</feature>
<evidence type="ECO:0000256" key="1">
    <source>
        <dbReference type="ARBA" id="ARBA00004651"/>
    </source>
</evidence>
<protein>
    <submittedName>
        <fullName evidence="8">ABC transporter permease</fullName>
    </submittedName>
</protein>
<dbReference type="Proteomes" id="UP000583266">
    <property type="component" value="Unassembled WGS sequence"/>
</dbReference>
<dbReference type="InterPro" id="IPR051449">
    <property type="entry name" value="ABC-2_transporter_component"/>
</dbReference>
<feature type="domain" description="ABC-2 type transporter transmembrane" evidence="7">
    <location>
        <begin position="23"/>
        <end position="421"/>
    </location>
</feature>
<evidence type="ECO:0000313" key="9">
    <source>
        <dbReference type="Proteomes" id="UP000583266"/>
    </source>
</evidence>
<dbReference type="PANTHER" id="PTHR30294">
    <property type="entry name" value="MEMBRANE COMPONENT OF ABC TRANSPORTER YHHJ-RELATED"/>
    <property type="match status" value="1"/>
</dbReference>
<accession>A0A848GJF2</accession>
<evidence type="ECO:0000259" key="7">
    <source>
        <dbReference type="Pfam" id="PF12698"/>
    </source>
</evidence>
<gene>
    <name evidence="8" type="ORF">HHL17_08165</name>
</gene>